<evidence type="ECO:0000313" key="2">
    <source>
        <dbReference type="EMBL" id="MEE6257675.1"/>
    </source>
</evidence>
<dbReference type="Pfam" id="PF12679">
    <property type="entry name" value="ABC2_membrane_2"/>
    <property type="match status" value="1"/>
</dbReference>
<name>A0ABU7RMI1_9ACTN</name>
<evidence type="ECO:0000313" key="3">
    <source>
        <dbReference type="Proteomes" id="UP001332243"/>
    </source>
</evidence>
<accession>A0ABU7RMI1</accession>
<dbReference type="RefSeq" id="WP_331212797.1">
    <property type="nucleotide sequence ID" value="NZ_JAZGQK010000003.1"/>
</dbReference>
<gene>
    <name evidence="2" type="ORF">V1633_04110</name>
</gene>
<keyword evidence="1" id="KW-0472">Membrane</keyword>
<dbReference type="Proteomes" id="UP001332243">
    <property type="component" value="Unassembled WGS sequence"/>
</dbReference>
<keyword evidence="1" id="KW-0812">Transmembrane</keyword>
<feature type="transmembrane region" description="Helical" evidence="1">
    <location>
        <begin position="189"/>
        <end position="207"/>
    </location>
</feature>
<evidence type="ECO:0000256" key="1">
    <source>
        <dbReference type="SAM" id="Phobius"/>
    </source>
</evidence>
<sequence>MGLLWVAWRGQRAQFAAIAALLLLYSAATLVERLEPELTGLTGQLAGFLPGAVCLVWGAPLIARELETGTFKLAWTQSITRGRWLAATLTTAAAGALAATALLAAVLAWAPPAAGGDPTAWPYYESHGMIPFARVLFALTLGAALGAVTGHSRVAMPLAVLLVGVSQLGGRAVRSHIDLPYWPMQSAEAAAYLSLTLLLTGIAYLAIRRRT</sequence>
<feature type="transmembrane region" description="Helical" evidence="1">
    <location>
        <begin position="155"/>
        <end position="177"/>
    </location>
</feature>
<dbReference type="EMBL" id="JAZGQK010000003">
    <property type="protein sequence ID" value="MEE6257675.1"/>
    <property type="molecule type" value="Genomic_DNA"/>
</dbReference>
<organism evidence="2 3">
    <name type="scientific">Plantactinospora sonchi</name>
    <dbReference type="NCBI Taxonomy" id="1544735"/>
    <lineage>
        <taxon>Bacteria</taxon>
        <taxon>Bacillati</taxon>
        <taxon>Actinomycetota</taxon>
        <taxon>Actinomycetes</taxon>
        <taxon>Micromonosporales</taxon>
        <taxon>Micromonosporaceae</taxon>
        <taxon>Plantactinospora</taxon>
    </lineage>
</organism>
<keyword evidence="1" id="KW-1133">Transmembrane helix</keyword>
<feature type="transmembrane region" description="Helical" evidence="1">
    <location>
        <begin position="43"/>
        <end position="63"/>
    </location>
</feature>
<keyword evidence="3" id="KW-1185">Reference proteome</keyword>
<proteinExistence type="predicted"/>
<comment type="caution">
    <text evidence="2">The sequence shown here is derived from an EMBL/GenBank/DDBJ whole genome shotgun (WGS) entry which is preliminary data.</text>
</comment>
<feature type="transmembrane region" description="Helical" evidence="1">
    <location>
        <begin position="84"/>
        <end position="109"/>
    </location>
</feature>
<feature type="transmembrane region" description="Helical" evidence="1">
    <location>
        <begin position="129"/>
        <end position="148"/>
    </location>
</feature>
<reference evidence="2 3" key="1">
    <citation type="submission" date="2024-01" db="EMBL/GenBank/DDBJ databases">
        <title>Genome insights into Plantactinospora sonchi sp. nov.</title>
        <authorList>
            <person name="Wang L."/>
        </authorList>
    </citation>
    <scope>NUCLEOTIDE SEQUENCE [LARGE SCALE GENOMIC DNA]</scope>
    <source>
        <strain evidence="2 3">NEAU-QY2</strain>
    </source>
</reference>
<protein>
    <submittedName>
        <fullName evidence="2">ABC transporter permease subunit</fullName>
    </submittedName>
</protein>